<dbReference type="InterPro" id="IPR052931">
    <property type="entry name" value="Prophage_regulatory_activator"/>
</dbReference>
<sequence>MEKYRTQKKKLISISEVIDRTGYGRTWIYNLIKKNSFPMPVKTGERTIAFVESEVGAWIDENIFLSRNQAA</sequence>
<dbReference type="Proteomes" id="UP000811282">
    <property type="component" value="Unassembled WGS sequence"/>
</dbReference>
<name>A0ABS5YB92_9GAMM</name>
<dbReference type="Gene3D" id="1.10.238.160">
    <property type="match status" value="1"/>
</dbReference>
<dbReference type="Pfam" id="PF05930">
    <property type="entry name" value="Phage_AlpA"/>
    <property type="match status" value="1"/>
</dbReference>
<evidence type="ECO:0000313" key="1">
    <source>
        <dbReference type="EMBL" id="MBT9431972.1"/>
    </source>
</evidence>
<dbReference type="InterPro" id="IPR010260">
    <property type="entry name" value="AlpA"/>
</dbReference>
<gene>
    <name evidence="1" type="ORF">JZM24_07185</name>
</gene>
<accession>A0ABS5YB92</accession>
<organism evidence="1 2">
    <name type="scientific">Candidatus Sodalis endolongispinus</name>
    <dbReference type="NCBI Taxonomy" id="2812662"/>
    <lineage>
        <taxon>Bacteria</taxon>
        <taxon>Pseudomonadati</taxon>
        <taxon>Pseudomonadota</taxon>
        <taxon>Gammaproteobacteria</taxon>
        <taxon>Enterobacterales</taxon>
        <taxon>Bruguierivoracaceae</taxon>
        <taxon>Sodalis</taxon>
    </lineage>
</organism>
<dbReference type="PANTHER" id="PTHR36154">
    <property type="entry name" value="DNA-BINDING TRANSCRIPTIONAL ACTIVATOR ALPA"/>
    <property type="match status" value="1"/>
</dbReference>
<evidence type="ECO:0000313" key="2">
    <source>
        <dbReference type="Proteomes" id="UP000811282"/>
    </source>
</evidence>
<dbReference type="EMBL" id="JAFJYC010000001">
    <property type="protein sequence ID" value="MBT9431972.1"/>
    <property type="molecule type" value="Genomic_DNA"/>
</dbReference>
<protein>
    <submittedName>
        <fullName evidence="1">AlpA family phage regulatory protein</fullName>
    </submittedName>
</protein>
<dbReference type="PANTHER" id="PTHR36154:SF1">
    <property type="entry name" value="DNA-BINDING TRANSCRIPTIONAL ACTIVATOR ALPA"/>
    <property type="match status" value="1"/>
</dbReference>
<keyword evidence="2" id="KW-1185">Reference proteome</keyword>
<reference evidence="1 2" key="1">
    <citation type="journal article" date="2021" name="Genome Biol. Evol.">
        <title>The evolution of interdependence in a four-way mealybug symbiosis.</title>
        <authorList>
            <person name="Garber A.I."/>
            <person name="Kupper M."/>
            <person name="Laetsch D.R."/>
            <person name="Weldon S.R."/>
            <person name="Ladinsky M.S."/>
            <person name="Bjorkman P.J."/>
            <person name="McCutcheon J.P."/>
        </authorList>
    </citation>
    <scope>NUCLEOTIDE SEQUENCE [LARGE SCALE GENOMIC DNA]</scope>
    <source>
        <strain evidence="1">SOD</strain>
    </source>
</reference>
<comment type="caution">
    <text evidence="1">The sequence shown here is derived from an EMBL/GenBank/DDBJ whole genome shotgun (WGS) entry which is preliminary data.</text>
</comment>
<proteinExistence type="predicted"/>